<protein>
    <submittedName>
        <fullName evidence="1">Uncharacterized protein</fullName>
    </submittedName>
</protein>
<evidence type="ECO:0000313" key="1">
    <source>
        <dbReference type="EMBL" id="KAJ0086051.1"/>
    </source>
</evidence>
<reference evidence="2" key="1">
    <citation type="journal article" date="2023" name="G3 (Bethesda)">
        <title>Genome assembly and association tests identify interacting loci associated with vigor, precocity, and sex in interspecific pistachio rootstocks.</title>
        <authorList>
            <person name="Palmer W."/>
            <person name="Jacygrad E."/>
            <person name="Sagayaradj S."/>
            <person name="Cavanaugh K."/>
            <person name="Han R."/>
            <person name="Bertier L."/>
            <person name="Beede B."/>
            <person name="Kafkas S."/>
            <person name="Golino D."/>
            <person name="Preece J."/>
            <person name="Michelmore R."/>
        </authorList>
    </citation>
    <scope>NUCLEOTIDE SEQUENCE [LARGE SCALE GENOMIC DNA]</scope>
</reference>
<organism evidence="1 2">
    <name type="scientific">Pistacia atlantica</name>
    <dbReference type="NCBI Taxonomy" id="434234"/>
    <lineage>
        <taxon>Eukaryota</taxon>
        <taxon>Viridiplantae</taxon>
        <taxon>Streptophyta</taxon>
        <taxon>Embryophyta</taxon>
        <taxon>Tracheophyta</taxon>
        <taxon>Spermatophyta</taxon>
        <taxon>Magnoliopsida</taxon>
        <taxon>eudicotyledons</taxon>
        <taxon>Gunneridae</taxon>
        <taxon>Pentapetalae</taxon>
        <taxon>rosids</taxon>
        <taxon>malvids</taxon>
        <taxon>Sapindales</taxon>
        <taxon>Anacardiaceae</taxon>
        <taxon>Pistacia</taxon>
    </lineage>
</organism>
<comment type="caution">
    <text evidence="1">The sequence shown here is derived from an EMBL/GenBank/DDBJ whole genome shotgun (WGS) entry which is preliminary data.</text>
</comment>
<proteinExistence type="predicted"/>
<name>A0ACC1AHW4_9ROSI</name>
<dbReference type="Proteomes" id="UP001164250">
    <property type="component" value="Chromosome 10"/>
</dbReference>
<evidence type="ECO:0000313" key="2">
    <source>
        <dbReference type="Proteomes" id="UP001164250"/>
    </source>
</evidence>
<gene>
    <name evidence="1" type="ORF">Patl1_07486</name>
</gene>
<sequence length="791" mass="90135">MHFAKAAGPATSGMHMEIPKTNPESPWVENSPPIAARRRYRGGDKKLSTYDLVEQMHYLYVNVVRAKNLPVMDVSGSLNPFVEMKLGNYKGVTKDLEQNQKGVWKQIFAFSKERLQSNLLEVTVKIKNSGEDELIVGRVLFDLSEVAIRVPPDRPLAPKWYKLEDNKRDKTKGEIRLAVWMGTQADESFPEAWHSDAHSTGQSNLSTTRSKVYFSPKLYYLRVNVLEAQDLVASDKGRTPDASVRIQLGNQVRVTRPKRTRNPIWKEELMYVASEPLEDLIIVSVEDGVGAGKDEILGKAHIQVSDVPSRHETSKLPDPRWLDLQKPALAEEGGETKKEKFSSKILVGFCLEQGYHVLDESTSMSSDFQQSSNHLRKSNIGILDLGILSARNLLPMKSKDDGTTDAYCVAKYGNKWVRTRTLLDTLTPRWNEQYAWEVYDPCTVIKVCVFDNSHIDGSKDDAKDQRIGMVRIRLSTLRTDRIYTHYYPLLVLSPSGLKKLGELQLALRFTCTAWVNMVTQYGKPLFPKMHYVQPIPVKHIDWLCHHAQQIIAARLGRSEAPLRRETVEYMLDVDSHRWSLRRSKGSFFRVMSLLSGVIAVGKLINDISTWRNPVTTIIVHVLFLILVCYPDLILPTIFLYLFVIGIWNFRFRPRHPPPMNARLSHADVTHPDELDEELYTDPTSIPEDIVRMRYDRLRSVAGRIQTVIGDLASLGEMAQAMLSWNDPRATAICTIFLLIWAVFIYVTPLQVVAVLVGLYFLRHPWFRNKIHAVPANFFKRLPSKSDGLSCL</sequence>
<keyword evidence="2" id="KW-1185">Reference proteome</keyword>
<dbReference type="EMBL" id="CM047906">
    <property type="protein sequence ID" value="KAJ0086051.1"/>
    <property type="molecule type" value="Genomic_DNA"/>
</dbReference>
<accession>A0ACC1AHW4</accession>